<evidence type="ECO:0000313" key="2">
    <source>
        <dbReference type="EMBL" id="KAE9402255.1"/>
    </source>
</evidence>
<evidence type="ECO:0000256" key="1">
    <source>
        <dbReference type="SAM" id="SignalP"/>
    </source>
</evidence>
<proteinExistence type="predicted"/>
<evidence type="ECO:0000313" key="3">
    <source>
        <dbReference type="Proteomes" id="UP000799118"/>
    </source>
</evidence>
<name>A0A6A4I0C6_9AGAR</name>
<reference evidence="2" key="1">
    <citation type="journal article" date="2019" name="Environ. Microbiol.">
        <title>Fungal ecological strategies reflected in gene transcription - a case study of two litter decomposers.</title>
        <authorList>
            <person name="Barbi F."/>
            <person name="Kohler A."/>
            <person name="Barry K."/>
            <person name="Baskaran P."/>
            <person name="Daum C."/>
            <person name="Fauchery L."/>
            <person name="Ihrmark K."/>
            <person name="Kuo A."/>
            <person name="LaButti K."/>
            <person name="Lipzen A."/>
            <person name="Morin E."/>
            <person name="Grigoriev I.V."/>
            <person name="Henrissat B."/>
            <person name="Lindahl B."/>
            <person name="Martin F."/>
        </authorList>
    </citation>
    <scope>NUCLEOTIDE SEQUENCE</scope>
    <source>
        <strain evidence="2">JB14</strain>
    </source>
</reference>
<keyword evidence="3" id="KW-1185">Reference proteome</keyword>
<sequence length="77" mass="8276">MVALSLFSSALASLLLTLALQNWSSPHHYPGEPTGDYRTVSSIALLETRVVETYPQLIGMITSNTANNSTYANSTST</sequence>
<protein>
    <submittedName>
        <fullName evidence="2">Uncharacterized protein</fullName>
    </submittedName>
</protein>
<organism evidence="2 3">
    <name type="scientific">Gymnopus androsaceus JB14</name>
    <dbReference type="NCBI Taxonomy" id="1447944"/>
    <lineage>
        <taxon>Eukaryota</taxon>
        <taxon>Fungi</taxon>
        <taxon>Dikarya</taxon>
        <taxon>Basidiomycota</taxon>
        <taxon>Agaricomycotina</taxon>
        <taxon>Agaricomycetes</taxon>
        <taxon>Agaricomycetidae</taxon>
        <taxon>Agaricales</taxon>
        <taxon>Marasmiineae</taxon>
        <taxon>Omphalotaceae</taxon>
        <taxon>Gymnopus</taxon>
    </lineage>
</organism>
<feature type="chain" id="PRO_5025617109" evidence="1">
    <location>
        <begin position="20"/>
        <end position="77"/>
    </location>
</feature>
<dbReference type="EMBL" id="ML769436">
    <property type="protein sequence ID" value="KAE9402255.1"/>
    <property type="molecule type" value="Genomic_DNA"/>
</dbReference>
<dbReference type="Proteomes" id="UP000799118">
    <property type="component" value="Unassembled WGS sequence"/>
</dbReference>
<keyword evidence="1" id="KW-0732">Signal</keyword>
<feature type="signal peptide" evidence="1">
    <location>
        <begin position="1"/>
        <end position="19"/>
    </location>
</feature>
<gene>
    <name evidence="2" type="ORF">BT96DRAFT_918278</name>
</gene>
<dbReference type="AlphaFoldDB" id="A0A6A4I0C6"/>
<accession>A0A6A4I0C6</accession>